<dbReference type="Gene3D" id="3.30.310.80">
    <property type="entry name" value="Kinase associated domain 1, KA1"/>
    <property type="match status" value="1"/>
</dbReference>
<feature type="compositionally biased region" description="Polar residues" evidence="1">
    <location>
        <begin position="19"/>
        <end position="29"/>
    </location>
</feature>
<sequence>MSATASAASHIPKSYLARRSQNNVQSLSGRSPRYNNWYKPNHTYLPSVGEEDCRSSLNQEENTHPPLNHQRSLSPGEVFTCDTRIPKPPHPPIDHDPYTSVTNSHLPYSIVPTVAMDAIDTGFSTVSTMTMTSSSSAETLPTPMPHPQPRSSPFNEKEMLAPQFLSSVNLSVAMPTVDILCEIQRTLQTRSRSIDYKQESELKFALRKSNVCLEMEVFEGIQQNCLKIRKLAGDNLEYNQLCRELLSGMKL</sequence>
<evidence type="ECO:0000313" key="3">
    <source>
        <dbReference type="Proteomes" id="UP000008144"/>
    </source>
</evidence>
<dbReference type="HOGENOM" id="CLU_1106797_0_0_1"/>
<dbReference type="STRING" id="7719.ENSCINP00000026662"/>
<accession>F7BGN2</accession>
<name>F7BGN2_CIOIN</name>
<dbReference type="InParanoid" id="F7BGN2"/>
<reference evidence="2" key="4">
    <citation type="submission" date="2025-09" db="UniProtKB">
        <authorList>
            <consortium name="Ensembl"/>
        </authorList>
    </citation>
    <scope>IDENTIFICATION</scope>
</reference>
<dbReference type="AlphaFoldDB" id="F7BGN2"/>
<feature type="region of interest" description="Disordered" evidence="1">
    <location>
        <begin position="1"/>
        <end position="74"/>
    </location>
</feature>
<reference evidence="3" key="1">
    <citation type="journal article" date="2002" name="Science">
        <title>The draft genome of Ciona intestinalis: insights into chordate and vertebrate origins.</title>
        <authorList>
            <person name="Dehal P."/>
            <person name="Satou Y."/>
            <person name="Campbell R.K."/>
            <person name="Chapman J."/>
            <person name="Degnan B."/>
            <person name="De Tomaso A."/>
            <person name="Davidson B."/>
            <person name="Di Gregorio A."/>
            <person name="Gelpke M."/>
            <person name="Goodstein D.M."/>
            <person name="Harafuji N."/>
            <person name="Hastings K.E."/>
            <person name="Ho I."/>
            <person name="Hotta K."/>
            <person name="Huang W."/>
            <person name="Kawashima T."/>
            <person name="Lemaire P."/>
            <person name="Martinez D."/>
            <person name="Meinertzhagen I.A."/>
            <person name="Necula S."/>
            <person name="Nonaka M."/>
            <person name="Putnam N."/>
            <person name="Rash S."/>
            <person name="Saiga H."/>
            <person name="Satake M."/>
            <person name="Terry A."/>
            <person name="Yamada L."/>
            <person name="Wang H.G."/>
            <person name="Awazu S."/>
            <person name="Azumi K."/>
            <person name="Boore J."/>
            <person name="Branno M."/>
            <person name="Chin-Bow S."/>
            <person name="DeSantis R."/>
            <person name="Doyle S."/>
            <person name="Francino P."/>
            <person name="Keys D.N."/>
            <person name="Haga S."/>
            <person name="Hayashi H."/>
            <person name="Hino K."/>
            <person name="Imai K.S."/>
            <person name="Inaba K."/>
            <person name="Kano S."/>
            <person name="Kobayashi K."/>
            <person name="Kobayashi M."/>
            <person name="Lee B.I."/>
            <person name="Makabe K.W."/>
            <person name="Manohar C."/>
            <person name="Matassi G."/>
            <person name="Medina M."/>
            <person name="Mochizuki Y."/>
            <person name="Mount S."/>
            <person name="Morishita T."/>
            <person name="Miura S."/>
            <person name="Nakayama A."/>
            <person name="Nishizaka S."/>
            <person name="Nomoto H."/>
            <person name="Ohta F."/>
            <person name="Oishi K."/>
            <person name="Rigoutsos I."/>
            <person name="Sano M."/>
            <person name="Sasaki A."/>
            <person name="Sasakura Y."/>
            <person name="Shoguchi E."/>
            <person name="Shin-i T."/>
            <person name="Spagnuolo A."/>
            <person name="Stainier D."/>
            <person name="Suzuki M.M."/>
            <person name="Tassy O."/>
            <person name="Takatori N."/>
            <person name="Tokuoka M."/>
            <person name="Yagi K."/>
            <person name="Yoshizaki F."/>
            <person name="Wada S."/>
            <person name="Zhang C."/>
            <person name="Hyatt P.D."/>
            <person name="Larimer F."/>
            <person name="Detter C."/>
            <person name="Doggett N."/>
            <person name="Glavina T."/>
            <person name="Hawkins T."/>
            <person name="Richardson P."/>
            <person name="Lucas S."/>
            <person name="Kohara Y."/>
            <person name="Levine M."/>
            <person name="Satoh N."/>
            <person name="Rokhsar D.S."/>
        </authorList>
    </citation>
    <scope>NUCLEOTIDE SEQUENCE [LARGE SCALE GENOMIC DNA]</scope>
</reference>
<organism evidence="2 3">
    <name type="scientific">Ciona intestinalis</name>
    <name type="common">Transparent sea squirt</name>
    <name type="synonym">Ascidia intestinalis</name>
    <dbReference type="NCBI Taxonomy" id="7719"/>
    <lineage>
        <taxon>Eukaryota</taxon>
        <taxon>Metazoa</taxon>
        <taxon>Chordata</taxon>
        <taxon>Tunicata</taxon>
        <taxon>Ascidiacea</taxon>
        <taxon>Phlebobranchia</taxon>
        <taxon>Cionidae</taxon>
        <taxon>Ciona</taxon>
    </lineage>
</organism>
<evidence type="ECO:0000256" key="1">
    <source>
        <dbReference type="SAM" id="MobiDB-lite"/>
    </source>
</evidence>
<keyword evidence="3" id="KW-1185">Reference proteome</keyword>
<evidence type="ECO:0000313" key="2">
    <source>
        <dbReference type="Ensembl" id="ENSCINP00000026662.2"/>
    </source>
</evidence>
<protein>
    <submittedName>
        <fullName evidence="2">Uncharacterized protein</fullName>
    </submittedName>
</protein>
<reference evidence="2" key="3">
    <citation type="submission" date="2025-08" db="UniProtKB">
        <authorList>
            <consortium name="Ensembl"/>
        </authorList>
    </citation>
    <scope>IDENTIFICATION</scope>
</reference>
<reference evidence="2" key="2">
    <citation type="journal article" date="2008" name="Genome Biol.">
        <title>Improved genome assembly and evidence-based global gene model set for the chordate Ciona intestinalis: new insight into intron and operon populations.</title>
        <authorList>
            <person name="Satou Y."/>
            <person name="Mineta K."/>
            <person name="Ogasawara M."/>
            <person name="Sasakura Y."/>
            <person name="Shoguchi E."/>
            <person name="Ueno K."/>
            <person name="Yamada L."/>
            <person name="Matsumoto J."/>
            <person name="Wasserscheid J."/>
            <person name="Dewar K."/>
            <person name="Wiley G.B."/>
            <person name="Macmil S.L."/>
            <person name="Roe B.A."/>
            <person name="Zeller R.W."/>
            <person name="Hastings K.E."/>
            <person name="Lemaire P."/>
            <person name="Lindquist E."/>
            <person name="Endo T."/>
            <person name="Hotta K."/>
            <person name="Inaba K."/>
        </authorList>
    </citation>
    <scope>NUCLEOTIDE SEQUENCE [LARGE SCALE GENOMIC DNA]</scope>
    <source>
        <strain evidence="2">wild type</strain>
    </source>
</reference>
<dbReference type="Ensembl" id="ENSCINT00000026908.2">
    <property type="protein sequence ID" value="ENSCINP00000026662.2"/>
    <property type="gene ID" value="ENSCING00000014838.2"/>
</dbReference>
<dbReference type="Proteomes" id="UP000008144">
    <property type="component" value="Chromosome 10"/>
</dbReference>
<proteinExistence type="predicted"/>
<dbReference type="EMBL" id="EAAA01000471">
    <property type="status" value="NOT_ANNOTATED_CDS"/>
    <property type="molecule type" value="Genomic_DNA"/>
</dbReference>